<protein>
    <submittedName>
        <fullName evidence="1">Uncharacterized protein</fullName>
    </submittedName>
</protein>
<dbReference type="AlphaFoldDB" id="A0A0F9A0J9"/>
<gene>
    <name evidence="1" type="ORF">LCGC14_2711480</name>
</gene>
<sequence length="63" mass="7133">MRYLAAGTFYGNMLHILQGYPFVNTLERKLFRTWHKISASAATSLSAATSCRLTDTQYLTDTQ</sequence>
<proteinExistence type="predicted"/>
<dbReference type="EMBL" id="LAZR01048586">
    <property type="protein sequence ID" value="KKK91585.1"/>
    <property type="molecule type" value="Genomic_DNA"/>
</dbReference>
<comment type="caution">
    <text evidence="1">The sequence shown here is derived from an EMBL/GenBank/DDBJ whole genome shotgun (WGS) entry which is preliminary data.</text>
</comment>
<accession>A0A0F9A0J9</accession>
<evidence type="ECO:0000313" key="1">
    <source>
        <dbReference type="EMBL" id="KKK91585.1"/>
    </source>
</evidence>
<organism evidence="1">
    <name type="scientific">marine sediment metagenome</name>
    <dbReference type="NCBI Taxonomy" id="412755"/>
    <lineage>
        <taxon>unclassified sequences</taxon>
        <taxon>metagenomes</taxon>
        <taxon>ecological metagenomes</taxon>
    </lineage>
</organism>
<name>A0A0F9A0J9_9ZZZZ</name>
<reference evidence="1" key="1">
    <citation type="journal article" date="2015" name="Nature">
        <title>Complex archaea that bridge the gap between prokaryotes and eukaryotes.</title>
        <authorList>
            <person name="Spang A."/>
            <person name="Saw J.H."/>
            <person name="Jorgensen S.L."/>
            <person name="Zaremba-Niedzwiedzka K."/>
            <person name="Martijn J."/>
            <person name="Lind A.E."/>
            <person name="van Eijk R."/>
            <person name="Schleper C."/>
            <person name="Guy L."/>
            <person name="Ettema T.J."/>
        </authorList>
    </citation>
    <scope>NUCLEOTIDE SEQUENCE</scope>
</reference>